<evidence type="ECO:0000256" key="4">
    <source>
        <dbReference type="ARBA" id="ARBA00022475"/>
    </source>
</evidence>
<keyword evidence="10" id="KW-0067">ATP-binding</keyword>
<comment type="subcellular location">
    <subcellularLocation>
        <location evidence="2">Cell membrane</location>
        <topology evidence="2">Multi-pass membrane protein</topology>
    </subcellularLocation>
</comment>
<comment type="catalytic activity">
    <reaction evidence="1">
        <text>ATP + protein L-histidine = ADP + protein N-phospho-L-histidine.</text>
        <dbReference type="EC" id="2.7.13.3"/>
    </reaction>
</comment>
<dbReference type="PROSITE" id="PS50885">
    <property type="entry name" value="HAMP"/>
    <property type="match status" value="1"/>
</dbReference>
<dbReference type="FunFam" id="1.10.287.130:FF:000001">
    <property type="entry name" value="Two-component sensor histidine kinase"/>
    <property type="match status" value="1"/>
</dbReference>
<dbReference type="Pfam" id="PF00512">
    <property type="entry name" value="HisKA"/>
    <property type="match status" value="1"/>
</dbReference>
<dbReference type="PROSITE" id="PS50109">
    <property type="entry name" value="HIS_KIN"/>
    <property type="match status" value="1"/>
</dbReference>
<dbReference type="InterPro" id="IPR050398">
    <property type="entry name" value="HssS/ArlS-like"/>
</dbReference>
<dbReference type="CDD" id="cd00082">
    <property type="entry name" value="HisKA"/>
    <property type="match status" value="1"/>
</dbReference>
<dbReference type="EC" id="2.7.13.3" evidence="3"/>
<dbReference type="SUPFAM" id="SSF55874">
    <property type="entry name" value="ATPase domain of HSP90 chaperone/DNA topoisomerase II/histidine kinase"/>
    <property type="match status" value="1"/>
</dbReference>
<evidence type="ECO:0000256" key="12">
    <source>
        <dbReference type="ARBA" id="ARBA00023012"/>
    </source>
</evidence>
<keyword evidence="12" id="KW-0902">Two-component regulatory system</keyword>
<dbReference type="InterPro" id="IPR003594">
    <property type="entry name" value="HATPase_dom"/>
</dbReference>
<keyword evidence="6" id="KW-0808">Transferase</keyword>
<accession>A0A2W7SMI8</accession>
<gene>
    <name evidence="17" type="ORF">LV85_02091</name>
</gene>
<dbReference type="InterPro" id="IPR003661">
    <property type="entry name" value="HisK_dim/P_dom"/>
</dbReference>
<dbReference type="Pfam" id="PF00672">
    <property type="entry name" value="HAMP"/>
    <property type="match status" value="1"/>
</dbReference>
<dbReference type="Proteomes" id="UP000248882">
    <property type="component" value="Unassembled WGS sequence"/>
</dbReference>
<dbReference type="PANTHER" id="PTHR45528:SF1">
    <property type="entry name" value="SENSOR HISTIDINE KINASE CPXA"/>
    <property type="match status" value="1"/>
</dbReference>
<evidence type="ECO:0000256" key="9">
    <source>
        <dbReference type="ARBA" id="ARBA00022777"/>
    </source>
</evidence>
<dbReference type="InterPro" id="IPR036890">
    <property type="entry name" value="HATPase_C_sf"/>
</dbReference>
<dbReference type="SUPFAM" id="SSF47384">
    <property type="entry name" value="Homodimeric domain of signal transducing histidine kinase"/>
    <property type="match status" value="1"/>
</dbReference>
<keyword evidence="4" id="KW-1003">Cell membrane</keyword>
<dbReference type="PROSITE" id="PS51257">
    <property type="entry name" value="PROKAR_LIPOPROTEIN"/>
    <property type="match status" value="1"/>
</dbReference>
<dbReference type="SMART" id="SM00304">
    <property type="entry name" value="HAMP"/>
    <property type="match status" value="1"/>
</dbReference>
<dbReference type="InterPro" id="IPR004358">
    <property type="entry name" value="Sig_transdc_His_kin-like_C"/>
</dbReference>
<dbReference type="OrthoDB" id="9813151at2"/>
<keyword evidence="11 14" id="KW-1133">Transmembrane helix</keyword>
<evidence type="ECO:0000256" key="5">
    <source>
        <dbReference type="ARBA" id="ARBA00022553"/>
    </source>
</evidence>
<evidence type="ECO:0000256" key="11">
    <source>
        <dbReference type="ARBA" id="ARBA00022989"/>
    </source>
</evidence>
<evidence type="ECO:0000256" key="3">
    <source>
        <dbReference type="ARBA" id="ARBA00012438"/>
    </source>
</evidence>
<dbReference type="AlphaFoldDB" id="A0A2W7SMI8"/>
<evidence type="ECO:0000256" key="8">
    <source>
        <dbReference type="ARBA" id="ARBA00022741"/>
    </source>
</evidence>
<dbReference type="Pfam" id="PF02518">
    <property type="entry name" value="HATPase_c"/>
    <property type="match status" value="1"/>
</dbReference>
<protein>
    <recommendedName>
        <fullName evidence="3">histidine kinase</fullName>
        <ecNumber evidence="3">2.7.13.3</ecNumber>
    </recommendedName>
</protein>
<keyword evidence="7 14" id="KW-0812">Transmembrane</keyword>
<dbReference type="InterPro" id="IPR003660">
    <property type="entry name" value="HAMP_dom"/>
</dbReference>
<evidence type="ECO:0000256" key="7">
    <source>
        <dbReference type="ARBA" id="ARBA00022692"/>
    </source>
</evidence>
<evidence type="ECO:0000256" key="10">
    <source>
        <dbReference type="ARBA" id="ARBA00022840"/>
    </source>
</evidence>
<sequence>MKSLFLRISLIFILVLLIVGCSYIFITAITAQRYFQETTQRLNATVAEYMIEEVNPFVDGEVNEAALGTIMHSMMAVNPGIEVYLLDPTGEILSFVVLDQLVKLKRVELAPVKEFIAAKGDDFVMGDDPRNPGEKSVFSATAVYEDDKLLGYVYIILASEKYETISSGVLGSYWMQLTFNSILITLVVALLIGLVLIAWLTRHLRTIVRTVERFKDGDLHARVPHYKTNSEFAVLGETFNHMADRILNNIEELKNVDSLRRELIANVSHDLRNPLAIINGYIETLQMKGESISPEEKESYLKIIGNSTDKLTKLVADLFDLSKLESGQMQVKKENLNIQELLYDSSLKYELLAKSKNIAIETAISSSLPLVNADLYLLDRVIQNLLDNAVKYTPQDGEISIEASSVAGAVEVKIRNSGGGIPQADLETIFDRYYMIDREREGVEGSGLGLAIVKRILEVHGSEIHIESDSNSFTEFIFELPVEQA</sequence>
<name>A0A2W7SMI8_9BACT</name>
<dbReference type="GO" id="GO:0000155">
    <property type="term" value="F:phosphorelay sensor kinase activity"/>
    <property type="evidence" value="ECO:0007669"/>
    <property type="project" value="InterPro"/>
</dbReference>
<dbReference type="Gene3D" id="6.10.340.10">
    <property type="match status" value="1"/>
</dbReference>
<keyword evidence="8" id="KW-0547">Nucleotide-binding</keyword>
<evidence type="ECO:0000313" key="18">
    <source>
        <dbReference type="Proteomes" id="UP000248882"/>
    </source>
</evidence>
<evidence type="ECO:0000256" key="13">
    <source>
        <dbReference type="ARBA" id="ARBA00023136"/>
    </source>
</evidence>
<dbReference type="CDD" id="cd00075">
    <property type="entry name" value="HATPase"/>
    <property type="match status" value="1"/>
</dbReference>
<dbReference type="SUPFAM" id="SSF158472">
    <property type="entry name" value="HAMP domain-like"/>
    <property type="match status" value="1"/>
</dbReference>
<proteinExistence type="predicted"/>
<reference evidence="17 18" key="1">
    <citation type="submission" date="2018-06" db="EMBL/GenBank/DDBJ databases">
        <title>Genomic Encyclopedia of Archaeal and Bacterial Type Strains, Phase II (KMG-II): from individual species to whole genera.</title>
        <authorList>
            <person name="Goeker M."/>
        </authorList>
    </citation>
    <scope>NUCLEOTIDE SEQUENCE [LARGE SCALE GENOMIC DNA]</scope>
    <source>
        <strain evidence="17 18">DSM 19830</strain>
    </source>
</reference>
<evidence type="ECO:0000259" key="15">
    <source>
        <dbReference type="PROSITE" id="PS50109"/>
    </source>
</evidence>
<feature type="transmembrane region" description="Helical" evidence="14">
    <location>
        <begin position="6"/>
        <end position="31"/>
    </location>
</feature>
<evidence type="ECO:0000256" key="14">
    <source>
        <dbReference type="SAM" id="Phobius"/>
    </source>
</evidence>
<dbReference type="SMART" id="SM00387">
    <property type="entry name" value="HATPase_c"/>
    <property type="match status" value="1"/>
</dbReference>
<evidence type="ECO:0000313" key="17">
    <source>
        <dbReference type="EMBL" id="PZX51942.1"/>
    </source>
</evidence>
<feature type="transmembrane region" description="Helical" evidence="14">
    <location>
        <begin position="177"/>
        <end position="200"/>
    </location>
</feature>
<dbReference type="FunFam" id="3.30.565.10:FF:000006">
    <property type="entry name" value="Sensor histidine kinase WalK"/>
    <property type="match status" value="1"/>
</dbReference>
<feature type="domain" description="Histidine kinase" evidence="15">
    <location>
        <begin position="266"/>
        <end position="484"/>
    </location>
</feature>
<dbReference type="Gene3D" id="1.10.287.130">
    <property type="match status" value="1"/>
</dbReference>
<keyword evidence="13 14" id="KW-0472">Membrane</keyword>
<comment type="caution">
    <text evidence="17">The sequence shown here is derived from an EMBL/GenBank/DDBJ whole genome shotgun (WGS) entry which is preliminary data.</text>
</comment>
<dbReference type="InterPro" id="IPR036097">
    <property type="entry name" value="HisK_dim/P_sf"/>
</dbReference>
<dbReference type="EMBL" id="QKZT01000008">
    <property type="protein sequence ID" value="PZX51942.1"/>
    <property type="molecule type" value="Genomic_DNA"/>
</dbReference>
<evidence type="ECO:0000256" key="1">
    <source>
        <dbReference type="ARBA" id="ARBA00000085"/>
    </source>
</evidence>
<dbReference type="Gene3D" id="3.30.565.10">
    <property type="entry name" value="Histidine kinase-like ATPase, C-terminal domain"/>
    <property type="match status" value="1"/>
</dbReference>
<dbReference type="GO" id="GO:0005886">
    <property type="term" value="C:plasma membrane"/>
    <property type="evidence" value="ECO:0007669"/>
    <property type="project" value="UniProtKB-SubCell"/>
</dbReference>
<keyword evidence="18" id="KW-1185">Reference proteome</keyword>
<evidence type="ECO:0000256" key="2">
    <source>
        <dbReference type="ARBA" id="ARBA00004651"/>
    </source>
</evidence>
<evidence type="ECO:0000256" key="6">
    <source>
        <dbReference type="ARBA" id="ARBA00022679"/>
    </source>
</evidence>
<dbReference type="RefSeq" id="WP_111319059.1">
    <property type="nucleotide sequence ID" value="NZ_QKZT01000008.1"/>
</dbReference>
<keyword evidence="9" id="KW-0418">Kinase</keyword>
<dbReference type="InterPro" id="IPR005467">
    <property type="entry name" value="His_kinase_dom"/>
</dbReference>
<dbReference type="PANTHER" id="PTHR45528">
    <property type="entry name" value="SENSOR HISTIDINE KINASE CPXA"/>
    <property type="match status" value="1"/>
</dbReference>
<dbReference type="SMART" id="SM00388">
    <property type="entry name" value="HisKA"/>
    <property type="match status" value="1"/>
</dbReference>
<dbReference type="PRINTS" id="PR00344">
    <property type="entry name" value="BCTRLSENSOR"/>
</dbReference>
<feature type="domain" description="HAMP" evidence="16">
    <location>
        <begin position="198"/>
        <end position="251"/>
    </location>
</feature>
<keyword evidence="5" id="KW-0597">Phosphoprotein</keyword>
<dbReference type="CDD" id="cd06225">
    <property type="entry name" value="HAMP"/>
    <property type="match status" value="1"/>
</dbReference>
<dbReference type="GO" id="GO:0005524">
    <property type="term" value="F:ATP binding"/>
    <property type="evidence" value="ECO:0007669"/>
    <property type="project" value="UniProtKB-KW"/>
</dbReference>
<evidence type="ECO:0000259" key="16">
    <source>
        <dbReference type="PROSITE" id="PS50885"/>
    </source>
</evidence>
<organism evidence="17 18">
    <name type="scientific">Algoriphagus chordae</name>
    <dbReference type="NCBI Taxonomy" id="237019"/>
    <lineage>
        <taxon>Bacteria</taxon>
        <taxon>Pseudomonadati</taxon>
        <taxon>Bacteroidota</taxon>
        <taxon>Cytophagia</taxon>
        <taxon>Cytophagales</taxon>
        <taxon>Cyclobacteriaceae</taxon>
        <taxon>Algoriphagus</taxon>
    </lineage>
</organism>